<comment type="similarity">
    <text evidence="2">Belongs to the glycosyl hydrolase 8 (cellulase D) family.</text>
</comment>
<comment type="caution">
    <text evidence="9">The sequence shown here is derived from an EMBL/GenBank/DDBJ whole genome shotgun (WGS) entry which is preliminary data.</text>
</comment>
<keyword evidence="7" id="KW-0119">Carbohydrate metabolism</keyword>
<evidence type="ECO:0000256" key="4">
    <source>
        <dbReference type="ARBA" id="ARBA00022801"/>
    </source>
</evidence>
<dbReference type="Pfam" id="PF01270">
    <property type="entry name" value="Glyco_hydro_8"/>
    <property type="match status" value="1"/>
</dbReference>
<keyword evidence="8" id="KW-0732">Signal</keyword>
<evidence type="ECO:0000256" key="6">
    <source>
        <dbReference type="ARBA" id="ARBA00023295"/>
    </source>
</evidence>
<evidence type="ECO:0000313" key="9">
    <source>
        <dbReference type="EMBL" id="MCI0752571.1"/>
    </source>
</evidence>
<name>A0ABS9VZU3_9PROT</name>
<proteinExistence type="inferred from homology"/>
<evidence type="ECO:0000256" key="7">
    <source>
        <dbReference type="ARBA" id="ARBA00023326"/>
    </source>
</evidence>
<feature type="chain" id="PRO_5047214221" description="cellulase" evidence="8">
    <location>
        <begin position="24"/>
        <end position="344"/>
    </location>
</feature>
<keyword evidence="10" id="KW-1185">Reference proteome</keyword>
<dbReference type="InterPro" id="IPR002037">
    <property type="entry name" value="Glyco_hydro_8"/>
</dbReference>
<reference evidence="9 10" key="1">
    <citation type="submission" date="2022-03" db="EMBL/GenBank/DDBJ databases">
        <title>Complete genome analysis of Roseomonas KG 17.1 : a prolific producer of plant growth promoters.</title>
        <authorList>
            <person name="Saadouli I."/>
            <person name="Najjari A."/>
            <person name="Mosbah A."/>
            <person name="Ouzari H.I."/>
        </authorList>
    </citation>
    <scope>NUCLEOTIDE SEQUENCE [LARGE SCALE GENOMIC DNA]</scope>
    <source>
        <strain evidence="9 10">KG17-1</strain>
    </source>
</reference>
<dbReference type="Gene3D" id="1.50.10.10">
    <property type="match status" value="1"/>
</dbReference>
<dbReference type="InterPro" id="IPR008928">
    <property type="entry name" value="6-hairpin_glycosidase_sf"/>
</dbReference>
<accession>A0ABS9VZU3</accession>
<evidence type="ECO:0000256" key="3">
    <source>
        <dbReference type="ARBA" id="ARBA00012601"/>
    </source>
</evidence>
<evidence type="ECO:0000256" key="1">
    <source>
        <dbReference type="ARBA" id="ARBA00000966"/>
    </source>
</evidence>
<evidence type="ECO:0000256" key="5">
    <source>
        <dbReference type="ARBA" id="ARBA00023001"/>
    </source>
</evidence>
<dbReference type="Proteomes" id="UP001201985">
    <property type="component" value="Unassembled WGS sequence"/>
</dbReference>
<keyword evidence="5" id="KW-0136">Cellulose degradation</keyword>
<feature type="signal peptide" evidence="8">
    <location>
        <begin position="1"/>
        <end position="23"/>
    </location>
</feature>
<evidence type="ECO:0000313" key="10">
    <source>
        <dbReference type="Proteomes" id="UP001201985"/>
    </source>
</evidence>
<comment type="catalytic activity">
    <reaction evidence="1">
        <text>Endohydrolysis of (1-&gt;4)-beta-D-glucosidic linkages in cellulose, lichenin and cereal beta-D-glucans.</text>
        <dbReference type="EC" id="3.2.1.4"/>
    </reaction>
</comment>
<dbReference type="RefSeq" id="WP_238383967.1">
    <property type="nucleotide sequence ID" value="NZ_JALBUU010000004.1"/>
</dbReference>
<dbReference type="SUPFAM" id="SSF48208">
    <property type="entry name" value="Six-hairpin glycosidases"/>
    <property type="match status" value="1"/>
</dbReference>
<dbReference type="GO" id="GO:0016787">
    <property type="term" value="F:hydrolase activity"/>
    <property type="evidence" value="ECO:0007669"/>
    <property type="project" value="UniProtKB-KW"/>
</dbReference>
<keyword evidence="6" id="KW-0326">Glycosidase</keyword>
<dbReference type="InterPro" id="IPR012341">
    <property type="entry name" value="6hp_glycosidase-like_sf"/>
</dbReference>
<dbReference type="PRINTS" id="PR00735">
    <property type="entry name" value="GLHYDRLASE8"/>
</dbReference>
<keyword evidence="7" id="KW-0624">Polysaccharide degradation</keyword>
<sequence>MLSLLPRRALLAALATVPATARASAPRPGAPPDAEMLAAWRGFRRSFLRPDGRVVDSGNGGVSHSEGQGWAMFCAERCADRASFDLVWSWTRKVLARPADRLLAWRFMPRTANAVPDSNNATDGDLFAAAALLLAAQRWNHAPYAEAGAGMAQDILQLVLRQVAGRWVLLPGVQGFEDAATVTLNPSYYAFPVFPVLARAVPDPAWLGIVRDGLDLLRRARFGAWGLPPDWVTLDGRDGTLSLPERWPPRFSYDAVRVPLYLRWAGLTEEPALEACAEFWRQPEPPAWVDLRSNQPAPYAASDGVQRLAAWVAEREPSLNPVAQDDYYSAVLKLLTKCAIASAF</sequence>
<gene>
    <name evidence="9" type="ORF">MON41_02170</name>
</gene>
<protein>
    <recommendedName>
        <fullName evidence="3">cellulase</fullName>
        <ecNumber evidence="3">3.2.1.4</ecNumber>
    </recommendedName>
</protein>
<dbReference type="EMBL" id="JALBUU010000004">
    <property type="protein sequence ID" value="MCI0752571.1"/>
    <property type="molecule type" value="Genomic_DNA"/>
</dbReference>
<evidence type="ECO:0000256" key="8">
    <source>
        <dbReference type="SAM" id="SignalP"/>
    </source>
</evidence>
<dbReference type="EC" id="3.2.1.4" evidence="3"/>
<organism evidence="9 10">
    <name type="scientific">Teichococcus vastitatis</name>
    <dbReference type="NCBI Taxonomy" id="2307076"/>
    <lineage>
        <taxon>Bacteria</taxon>
        <taxon>Pseudomonadati</taxon>
        <taxon>Pseudomonadota</taxon>
        <taxon>Alphaproteobacteria</taxon>
        <taxon>Acetobacterales</taxon>
        <taxon>Roseomonadaceae</taxon>
        <taxon>Roseomonas</taxon>
    </lineage>
</organism>
<keyword evidence="4 9" id="KW-0378">Hydrolase</keyword>
<evidence type="ECO:0000256" key="2">
    <source>
        <dbReference type="ARBA" id="ARBA00009209"/>
    </source>
</evidence>